<dbReference type="PROSITE" id="PS51462">
    <property type="entry name" value="NUDIX"/>
    <property type="match status" value="1"/>
</dbReference>
<evidence type="ECO:0000259" key="1">
    <source>
        <dbReference type="PROSITE" id="PS51462"/>
    </source>
</evidence>
<organism evidence="2 3">
    <name type="scientific">Poritiphilus flavus</name>
    <dbReference type="NCBI Taxonomy" id="2697053"/>
    <lineage>
        <taxon>Bacteria</taxon>
        <taxon>Pseudomonadati</taxon>
        <taxon>Bacteroidota</taxon>
        <taxon>Flavobacteriia</taxon>
        <taxon>Flavobacteriales</taxon>
        <taxon>Flavobacteriaceae</taxon>
        <taxon>Poritiphilus</taxon>
    </lineage>
</organism>
<dbReference type="InterPro" id="IPR036390">
    <property type="entry name" value="WH_DNA-bd_sf"/>
</dbReference>
<dbReference type="SUPFAM" id="SSF55811">
    <property type="entry name" value="Nudix"/>
    <property type="match status" value="1"/>
</dbReference>
<dbReference type="InterPro" id="IPR036388">
    <property type="entry name" value="WH-like_DNA-bd_sf"/>
</dbReference>
<dbReference type="SUPFAM" id="SSF46785">
    <property type="entry name" value="Winged helix' DNA-binding domain"/>
    <property type="match status" value="1"/>
</dbReference>
<keyword evidence="3" id="KW-1185">Reference proteome</keyword>
<proteinExistence type="predicted"/>
<dbReference type="InterPro" id="IPR015797">
    <property type="entry name" value="NUDIX_hydrolase-like_dom_sf"/>
</dbReference>
<dbReference type="AlphaFoldDB" id="A0A6L9ED07"/>
<dbReference type="InterPro" id="IPR000086">
    <property type="entry name" value="NUDIX_hydrolase_dom"/>
</dbReference>
<dbReference type="PANTHER" id="PTHR43736:SF4">
    <property type="entry name" value="SLR1690 PROTEIN"/>
    <property type="match status" value="1"/>
</dbReference>
<sequence length="266" mass="30666">MALRSEDHVHQFEAHLNDVIPGHSIDCVILGYHDNELKVLLLRRKGQDLWSLPGGFIRKSEDLDTAATRILEERTGLGSIFLQQFYTFGGQDRRSVSSKSEIAMLNNMLKQYPFKEPDKVSAFLRDRFITTGYFALVQLNKVSPQPDFMSSQCEWKSLKALPELILDHSHILQKAIAHVQTQLNYLPIGLSLLSKKFTMQDLQNLYEVLLNRSLDRGNFQRKMLALNILKRHEKQLTGKAHKAPYLYSFDVPRYNEKLKKGIGFSF</sequence>
<gene>
    <name evidence="2" type="ORF">GTQ38_11280</name>
</gene>
<dbReference type="Pfam" id="PF21906">
    <property type="entry name" value="WHD_NrtR"/>
    <property type="match status" value="1"/>
</dbReference>
<dbReference type="Gene3D" id="3.90.79.10">
    <property type="entry name" value="Nucleoside Triphosphate Pyrophosphohydrolase"/>
    <property type="match status" value="1"/>
</dbReference>
<dbReference type="EMBL" id="WXYO01000005">
    <property type="protein sequence ID" value="NAS12587.1"/>
    <property type="molecule type" value="Genomic_DNA"/>
</dbReference>
<dbReference type="CDD" id="cd18873">
    <property type="entry name" value="NUDIX_NadM_like"/>
    <property type="match status" value="1"/>
</dbReference>
<dbReference type="Pfam" id="PF00293">
    <property type="entry name" value="NUDIX"/>
    <property type="match status" value="1"/>
</dbReference>
<accession>A0A6L9ED07</accession>
<protein>
    <submittedName>
        <fullName evidence="2">NUDIX domain-containing protein</fullName>
    </submittedName>
</protein>
<comment type="caution">
    <text evidence="2">The sequence shown here is derived from an EMBL/GenBank/DDBJ whole genome shotgun (WGS) entry which is preliminary data.</text>
</comment>
<name>A0A6L9ED07_9FLAO</name>
<dbReference type="Proteomes" id="UP000475249">
    <property type="component" value="Unassembled WGS sequence"/>
</dbReference>
<dbReference type="Gene3D" id="1.10.10.10">
    <property type="entry name" value="Winged helix-like DNA-binding domain superfamily/Winged helix DNA-binding domain"/>
    <property type="match status" value="1"/>
</dbReference>
<feature type="domain" description="Nudix hydrolase" evidence="1">
    <location>
        <begin position="22"/>
        <end position="180"/>
    </location>
</feature>
<dbReference type="PANTHER" id="PTHR43736">
    <property type="entry name" value="ADP-RIBOSE PYROPHOSPHATASE"/>
    <property type="match status" value="1"/>
</dbReference>
<reference evidence="2 3" key="1">
    <citation type="submission" date="2020-01" db="EMBL/GenBank/DDBJ databases">
        <title>Bacteria diversity of Porities sp.</title>
        <authorList>
            <person name="Wang G."/>
        </authorList>
    </citation>
    <scope>NUCLEOTIDE SEQUENCE [LARGE SCALE GENOMIC DNA]</scope>
    <source>
        <strain evidence="2 3">R33</strain>
    </source>
</reference>
<dbReference type="RefSeq" id="WP_161435621.1">
    <property type="nucleotide sequence ID" value="NZ_WXYO01000005.1"/>
</dbReference>
<evidence type="ECO:0000313" key="3">
    <source>
        <dbReference type="Proteomes" id="UP000475249"/>
    </source>
</evidence>
<dbReference type="InterPro" id="IPR054105">
    <property type="entry name" value="WHD_NrtR"/>
</dbReference>
<evidence type="ECO:0000313" key="2">
    <source>
        <dbReference type="EMBL" id="NAS12587.1"/>
    </source>
</evidence>